<evidence type="ECO:0000313" key="7">
    <source>
        <dbReference type="Proteomes" id="UP000321192"/>
    </source>
</evidence>
<feature type="coiled-coil region" evidence="4">
    <location>
        <begin position="441"/>
        <end position="475"/>
    </location>
</feature>
<keyword evidence="6" id="KW-0378">Hydrolase</keyword>
<evidence type="ECO:0000256" key="4">
    <source>
        <dbReference type="SAM" id="Coils"/>
    </source>
</evidence>
<dbReference type="PANTHER" id="PTHR43140">
    <property type="entry name" value="TYPE-1 RESTRICTION ENZYME ECOKI SPECIFICITY PROTEIN"/>
    <property type="match status" value="1"/>
</dbReference>
<feature type="coiled-coil region" evidence="4">
    <location>
        <begin position="215"/>
        <end position="250"/>
    </location>
</feature>
<dbReference type="RefSeq" id="WP_276658932.1">
    <property type="nucleotide sequence ID" value="NZ_SSFD01000189.1"/>
</dbReference>
<sequence>MQKVDLPASWVWTTVADLGRVFSGGTPSTKEPSYWGSDIAWISPSDLTGYASKFIARGAKSISSKGLKNSSAVVMPAGSVHFSSRAPIGYVAIAANEVSTNQGFKSLTPAVGVFNEYIYYYFKSAKQLAESLATGTTFKEISGAAFSRMPVPLAPEREQQRIVAKLEELFSELDKGVENLRTAQQQLKVYRQALLKHAFEGKLTAEWRAQNPDKLESAEALLARIQQEREARYRQQLAEWQEAQQAWEANGKTGSKPAKPKAPKVLPALTAEDLAELPELPAGWAWLCVSHLLAEDLCNGKSVKDRSGGFPVLRLNALANGRINLSVTKPGDWDEDEARQYFVQKGDFLVSRGNGSKHLVGRGGFAHYKSTKFCHVAFPDTMIRIRLLPESVCQGYFGFCWDSPLLRRQIEKHARTTAGIYKINQELIAGFILPLPCREEQELIERMLSEKLSNLEQLENTIATSLQQAEALRQSILKKAFSGQLVPQHPDDEPASVLLARIRAERAAQPKARGRKSRAEA</sequence>
<dbReference type="AlphaFoldDB" id="A0A5C7SM87"/>
<gene>
    <name evidence="6" type="ORF">E6Q80_12180</name>
</gene>
<evidence type="ECO:0000256" key="2">
    <source>
        <dbReference type="ARBA" id="ARBA00022747"/>
    </source>
</evidence>
<evidence type="ECO:0000256" key="3">
    <source>
        <dbReference type="ARBA" id="ARBA00023125"/>
    </source>
</evidence>
<dbReference type="InterPro" id="IPR044946">
    <property type="entry name" value="Restrct_endonuc_typeI_TRD_sf"/>
</dbReference>
<evidence type="ECO:0000313" key="6">
    <source>
        <dbReference type="EMBL" id="TXH84136.1"/>
    </source>
</evidence>
<evidence type="ECO:0000259" key="5">
    <source>
        <dbReference type="Pfam" id="PF01420"/>
    </source>
</evidence>
<dbReference type="InterPro" id="IPR000055">
    <property type="entry name" value="Restrct_endonuc_typeI_TRD"/>
</dbReference>
<dbReference type="SUPFAM" id="SSF116734">
    <property type="entry name" value="DNA methylase specificity domain"/>
    <property type="match status" value="2"/>
</dbReference>
<dbReference type="GO" id="GO:0003677">
    <property type="term" value="F:DNA binding"/>
    <property type="evidence" value="ECO:0007669"/>
    <property type="project" value="UniProtKB-KW"/>
</dbReference>
<dbReference type="Proteomes" id="UP000321192">
    <property type="component" value="Unassembled WGS sequence"/>
</dbReference>
<dbReference type="Gene3D" id="3.90.220.20">
    <property type="entry name" value="DNA methylase specificity domains"/>
    <property type="match status" value="2"/>
</dbReference>
<comment type="caution">
    <text evidence="6">The sequence shown here is derived from an EMBL/GenBank/DDBJ whole genome shotgun (WGS) entry which is preliminary data.</text>
</comment>
<proteinExistence type="inferred from homology"/>
<dbReference type="GO" id="GO:0009307">
    <property type="term" value="P:DNA restriction-modification system"/>
    <property type="evidence" value="ECO:0007669"/>
    <property type="project" value="UniProtKB-KW"/>
</dbReference>
<keyword evidence="6" id="KW-0540">Nuclease</keyword>
<accession>A0A5C7SM87</accession>
<dbReference type="Pfam" id="PF01420">
    <property type="entry name" value="Methylase_S"/>
    <property type="match status" value="1"/>
</dbReference>
<dbReference type="PANTHER" id="PTHR43140:SF1">
    <property type="entry name" value="TYPE I RESTRICTION ENZYME ECOKI SPECIFICITY SUBUNIT"/>
    <property type="match status" value="1"/>
</dbReference>
<keyword evidence="3" id="KW-0238">DNA-binding</keyword>
<keyword evidence="4" id="KW-0175">Coiled coil</keyword>
<keyword evidence="6" id="KW-0255">Endonuclease</keyword>
<feature type="domain" description="Type I restriction modification DNA specificity" evidence="5">
    <location>
        <begin position="9"/>
        <end position="177"/>
    </location>
</feature>
<dbReference type="CDD" id="cd17273">
    <property type="entry name" value="RMtype1_S_EcoJA69PI-TRD1-CR1_like"/>
    <property type="match status" value="1"/>
</dbReference>
<dbReference type="EMBL" id="SSFD01000189">
    <property type="protein sequence ID" value="TXH84136.1"/>
    <property type="molecule type" value="Genomic_DNA"/>
</dbReference>
<name>A0A5C7SM87_THASP</name>
<comment type="similarity">
    <text evidence="1">Belongs to the type-I restriction system S methylase family.</text>
</comment>
<organism evidence="6 7">
    <name type="scientific">Thauera aminoaromatica</name>
    <dbReference type="NCBI Taxonomy" id="164330"/>
    <lineage>
        <taxon>Bacteria</taxon>
        <taxon>Pseudomonadati</taxon>
        <taxon>Pseudomonadota</taxon>
        <taxon>Betaproteobacteria</taxon>
        <taxon>Rhodocyclales</taxon>
        <taxon>Zoogloeaceae</taxon>
        <taxon>Thauera</taxon>
    </lineage>
</organism>
<dbReference type="CDD" id="cd17261">
    <property type="entry name" value="RMtype1_S_EcoKI-TRD2-CR2_like"/>
    <property type="match status" value="1"/>
</dbReference>
<reference evidence="6 7" key="1">
    <citation type="submission" date="2018-09" db="EMBL/GenBank/DDBJ databases">
        <title>Metagenome Assembled Genomes from an Advanced Water Purification Facility.</title>
        <authorList>
            <person name="Stamps B.W."/>
            <person name="Spear J.R."/>
        </authorList>
    </citation>
    <scope>NUCLEOTIDE SEQUENCE [LARGE SCALE GENOMIC DNA]</scope>
    <source>
        <strain evidence="6">Bin_27_1</strain>
    </source>
</reference>
<protein>
    <submittedName>
        <fullName evidence="6">Restriction endonuclease</fullName>
    </submittedName>
</protein>
<dbReference type="GO" id="GO:0004519">
    <property type="term" value="F:endonuclease activity"/>
    <property type="evidence" value="ECO:0007669"/>
    <property type="project" value="UniProtKB-KW"/>
</dbReference>
<evidence type="ECO:0000256" key="1">
    <source>
        <dbReference type="ARBA" id="ARBA00010923"/>
    </source>
</evidence>
<dbReference type="InterPro" id="IPR051212">
    <property type="entry name" value="Type-I_RE_S_subunit"/>
</dbReference>
<keyword evidence="2" id="KW-0680">Restriction system</keyword>